<comment type="function">
    <text evidence="7 10">This protein binds specifically to 23S rRNA; its binding is stimulated by other ribosomal proteins, e.g., L4, L17, and L20. It is important during the early stages of 50S assembly. It makes multiple contacts with different domains of the 23S rRNA in the assembled 50S subunit and ribosome.</text>
</comment>
<gene>
    <name evidence="7" type="primary">rplV</name>
    <name evidence="11" type="ORF">SAMN02745220_00944</name>
</gene>
<dbReference type="PANTHER" id="PTHR13501">
    <property type="entry name" value="CHLOROPLAST 50S RIBOSOMAL PROTEIN L22-RELATED"/>
    <property type="match status" value="1"/>
</dbReference>
<name>A0A1M7Y078_9BACT</name>
<evidence type="ECO:0000256" key="1">
    <source>
        <dbReference type="ARBA" id="ARBA00009451"/>
    </source>
</evidence>
<dbReference type="AlphaFoldDB" id="A0A1M7Y078"/>
<protein>
    <recommendedName>
        <fullName evidence="6 7">Large ribosomal subunit protein uL22</fullName>
    </recommendedName>
</protein>
<comment type="function">
    <text evidence="7">The globular domain of the protein is located near the polypeptide exit tunnel on the outside of the subunit, while an extended beta-hairpin is found that lines the wall of the exit tunnel in the center of the 70S ribosome.</text>
</comment>
<dbReference type="InterPro" id="IPR018260">
    <property type="entry name" value="Ribosomal_uL22_CS"/>
</dbReference>
<keyword evidence="2 7" id="KW-0699">rRNA-binding</keyword>
<dbReference type="RefSeq" id="WP_073612289.1">
    <property type="nucleotide sequence ID" value="NZ_FRFE01000003.1"/>
</dbReference>
<evidence type="ECO:0000256" key="5">
    <source>
        <dbReference type="ARBA" id="ARBA00023274"/>
    </source>
</evidence>
<dbReference type="Pfam" id="PF00237">
    <property type="entry name" value="Ribosomal_L22"/>
    <property type="match status" value="1"/>
</dbReference>
<dbReference type="InterPro" id="IPR001063">
    <property type="entry name" value="Ribosomal_uL22"/>
</dbReference>
<dbReference type="PROSITE" id="PS00464">
    <property type="entry name" value="RIBOSOMAL_L22"/>
    <property type="match status" value="1"/>
</dbReference>
<comment type="similarity">
    <text evidence="1 7 8">Belongs to the universal ribosomal protein uL22 family.</text>
</comment>
<dbReference type="Gene3D" id="3.90.470.10">
    <property type="entry name" value="Ribosomal protein L22/L17"/>
    <property type="match status" value="1"/>
</dbReference>
<sequence>MEARAVGKYIRISPQKARLVADVVRGMNVDRAITTLRFMPKKGAEILRKVIESAVANATQDEQTDVDNLFIKKITIDGGPSLKRISPRAQGRATRIIKRTSHITVVLDEIE</sequence>
<comment type="subunit">
    <text evidence="7 9">Part of the 50S ribosomal subunit.</text>
</comment>
<evidence type="ECO:0000256" key="9">
    <source>
        <dbReference type="RuleBase" id="RU004006"/>
    </source>
</evidence>
<keyword evidence="5 7" id="KW-0687">Ribonucleoprotein</keyword>
<dbReference type="STRING" id="1121416.SAMN02745220_00944"/>
<proteinExistence type="inferred from homology"/>
<dbReference type="EMBL" id="FRFE01000003">
    <property type="protein sequence ID" value="SHO44969.1"/>
    <property type="molecule type" value="Genomic_DNA"/>
</dbReference>
<accession>A0A1M7Y078</accession>
<organism evidence="11 12">
    <name type="scientific">Desulfopila aestuarii DSM 18488</name>
    <dbReference type="NCBI Taxonomy" id="1121416"/>
    <lineage>
        <taxon>Bacteria</taxon>
        <taxon>Pseudomonadati</taxon>
        <taxon>Thermodesulfobacteriota</taxon>
        <taxon>Desulfobulbia</taxon>
        <taxon>Desulfobulbales</taxon>
        <taxon>Desulfocapsaceae</taxon>
        <taxon>Desulfopila</taxon>
    </lineage>
</organism>
<dbReference type="Proteomes" id="UP000184603">
    <property type="component" value="Unassembled WGS sequence"/>
</dbReference>
<reference evidence="11 12" key="1">
    <citation type="submission" date="2016-12" db="EMBL/GenBank/DDBJ databases">
        <authorList>
            <person name="Song W.-J."/>
            <person name="Kurnit D.M."/>
        </authorList>
    </citation>
    <scope>NUCLEOTIDE SEQUENCE [LARGE SCALE GENOMIC DNA]</scope>
    <source>
        <strain evidence="11 12">DSM 18488</strain>
    </source>
</reference>
<dbReference type="InterPro" id="IPR036394">
    <property type="entry name" value="Ribosomal_uL22_sf"/>
</dbReference>
<evidence type="ECO:0000313" key="12">
    <source>
        <dbReference type="Proteomes" id="UP000184603"/>
    </source>
</evidence>
<dbReference type="CDD" id="cd00336">
    <property type="entry name" value="Ribosomal_L22"/>
    <property type="match status" value="1"/>
</dbReference>
<dbReference type="GO" id="GO:0022625">
    <property type="term" value="C:cytosolic large ribosomal subunit"/>
    <property type="evidence" value="ECO:0007669"/>
    <property type="project" value="TreeGrafter"/>
</dbReference>
<dbReference type="GO" id="GO:0003735">
    <property type="term" value="F:structural constituent of ribosome"/>
    <property type="evidence" value="ECO:0007669"/>
    <property type="project" value="InterPro"/>
</dbReference>
<dbReference type="InterPro" id="IPR005727">
    <property type="entry name" value="Ribosomal_uL22_bac/chlpt-type"/>
</dbReference>
<keyword evidence="4 7" id="KW-0689">Ribosomal protein</keyword>
<dbReference type="GO" id="GO:0006412">
    <property type="term" value="P:translation"/>
    <property type="evidence" value="ECO:0007669"/>
    <property type="project" value="UniProtKB-UniRule"/>
</dbReference>
<evidence type="ECO:0000256" key="4">
    <source>
        <dbReference type="ARBA" id="ARBA00022980"/>
    </source>
</evidence>
<dbReference type="OrthoDB" id="9805969at2"/>
<dbReference type="PANTHER" id="PTHR13501:SF8">
    <property type="entry name" value="LARGE RIBOSOMAL SUBUNIT PROTEIN UL22M"/>
    <property type="match status" value="1"/>
</dbReference>
<dbReference type="InterPro" id="IPR047867">
    <property type="entry name" value="Ribosomal_uL22_bac/org-type"/>
</dbReference>
<evidence type="ECO:0000256" key="2">
    <source>
        <dbReference type="ARBA" id="ARBA00022730"/>
    </source>
</evidence>
<keyword evidence="3 7" id="KW-0694">RNA-binding</keyword>
<evidence type="ECO:0000256" key="3">
    <source>
        <dbReference type="ARBA" id="ARBA00022884"/>
    </source>
</evidence>
<evidence type="ECO:0000313" key="11">
    <source>
        <dbReference type="EMBL" id="SHO44969.1"/>
    </source>
</evidence>
<evidence type="ECO:0000256" key="8">
    <source>
        <dbReference type="RuleBase" id="RU004005"/>
    </source>
</evidence>
<keyword evidence="12" id="KW-1185">Reference proteome</keyword>
<dbReference type="HAMAP" id="MF_01331_B">
    <property type="entry name" value="Ribosomal_uL22_B"/>
    <property type="match status" value="1"/>
</dbReference>
<dbReference type="GO" id="GO:0019843">
    <property type="term" value="F:rRNA binding"/>
    <property type="evidence" value="ECO:0007669"/>
    <property type="project" value="UniProtKB-UniRule"/>
</dbReference>
<dbReference type="SUPFAM" id="SSF54843">
    <property type="entry name" value="Ribosomal protein L22"/>
    <property type="match status" value="1"/>
</dbReference>
<evidence type="ECO:0000256" key="7">
    <source>
        <dbReference type="HAMAP-Rule" id="MF_01331"/>
    </source>
</evidence>
<dbReference type="NCBIfam" id="TIGR01044">
    <property type="entry name" value="rplV_bact"/>
    <property type="match status" value="1"/>
</dbReference>
<evidence type="ECO:0000256" key="6">
    <source>
        <dbReference type="ARBA" id="ARBA00035207"/>
    </source>
</evidence>
<evidence type="ECO:0000256" key="10">
    <source>
        <dbReference type="RuleBase" id="RU004008"/>
    </source>
</evidence>